<evidence type="ECO:0000256" key="1">
    <source>
        <dbReference type="SAM" id="MobiDB-lite"/>
    </source>
</evidence>
<organism evidence="2 3">
    <name type="scientific">Actinomyces israelii</name>
    <dbReference type="NCBI Taxonomy" id="1659"/>
    <lineage>
        <taxon>Bacteria</taxon>
        <taxon>Bacillati</taxon>
        <taxon>Actinomycetota</taxon>
        <taxon>Actinomycetes</taxon>
        <taxon>Actinomycetales</taxon>
        <taxon>Actinomycetaceae</taxon>
        <taxon>Actinomyces</taxon>
    </lineage>
</organism>
<name>A0ABT4IC34_9ACTO</name>
<evidence type="ECO:0008006" key="4">
    <source>
        <dbReference type="Google" id="ProtNLM"/>
    </source>
</evidence>
<dbReference type="InterPro" id="IPR028082">
    <property type="entry name" value="Peripla_BP_I"/>
</dbReference>
<proteinExistence type="predicted"/>
<reference evidence="2" key="1">
    <citation type="submission" date="2022-10" db="EMBL/GenBank/DDBJ databases">
        <title>Genome sequence of Actinomyces israelii ATCC 10048.</title>
        <authorList>
            <person name="Watt R.M."/>
            <person name="Tong W.M."/>
        </authorList>
    </citation>
    <scope>NUCLEOTIDE SEQUENCE</scope>
    <source>
        <strain evidence="2">ATCC 10048</strain>
    </source>
</reference>
<dbReference type="Proteomes" id="UP001072034">
    <property type="component" value="Unassembled WGS sequence"/>
</dbReference>
<dbReference type="EMBL" id="JAPTMY010000030">
    <property type="protein sequence ID" value="MCZ0858807.1"/>
    <property type="molecule type" value="Genomic_DNA"/>
</dbReference>
<dbReference type="SUPFAM" id="SSF53822">
    <property type="entry name" value="Periplasmic binding protein-like I"/>
    <property type="match status" value="1"/>
</dbReference>
<dbReference type="Gene3D" id="3.40.50.2300">
    <property type="match status" value="2"/>
</dbReference>
<evidence type="ECO:0000313" key="3">
    <source>
        <dbReference type="Proteomes" id="UP001072034"/>
    </source>
</evidence>
<sequence>MAGTVWACRPDRHDDPVTPTASASASSAFAETVPVPLTTDGAVPSVTIGVVVSASSGPGEGGDWLGSAEGAQVAAYRFNLGGTIAVDLQTVDDQGTAEGAVAAVEQFAGKGVSGIVLATSGSHVGGAVEAAASAGVPVLLPYETDPGLVDGHEGQAWLTGPVDEDLDTAVTTALKQAEADAPFVIDAGGRLPSTVSPAKSCAFADGSDTRPMTDALSAAAAEQSVDSVVVAGDAHAQATVVQAIEGTGSALPIILTSQALSSVFPASLIKAGGSLSGNMRTVGVADSDPMALAIGERAEGLSAFLGAIRFMVDDSERTDLFGAEAFGASSARSADPAAHDAVVALVRAAEVAGSGQPDRVAGALASLSLAGGDGIAGAGLTFSGQTALDPSSVVALTATSQDPGLRTLPGGGIQPDLFWFAA</sequence>
<feature type="region of interest" description="Disordered" evidence="1">
    <location>
        <begin position="1"/>
        <end position="23"/>
    </location>
</feature>
<dbReference type="RefSeq" id="WP_268918133.1">
    <property type="nucleotide sequence ID" value="NZ_JAPTMY010000030.1"/>
</dbReference>
<accession>A0ABT4IC34</accession>
<protein>
    <recommendedName>
        <fullName evidence="4">Leucine-binding protein domain-containing protein</fullName>
    </recommendedName>
</protein>
<gene>
    <name evidence="2" type="ORF">OHJ16_12225</name>
</gene>
<evidence type="ECO:0000313" key="2">
    <source>
        <dbReference type="EMBL" id="MCZ0858807.1"/>
    </source>
</evidence>
<comment type="caution">
    <text evidence="2">The sequence shown here is derived from an EMBL/GenBank/DDBJ whole genome shotgun (WGS) entry which is preliminary data.</text>
</comment>
<keyword evidence="3" id="KW-1185">Reference proteome</keyword>